<gene>
    <name evidence="2" type="ORF">TBRA_LOCUS11495</name>
</gene>
<evidence type="ECO:0000256" key="1">
    <source>
        <dbReference type="SAM" id="MobiDB-lite"/>
    </source>
</evidence>
<accession>A0A6H5IR74</accession>
<dbReference type="AlphaFoldDB" id="A0A6H5IR74"/>
<sequence>MCVIWSPPVWAGFGSLFSLPRCRADRTKREPSQASHRCSVRCPHVLQPLGLVQSSRHHVVIKIRPEGLVVPSLQVPRQIIPQSGGMHKERALQATSVATKPQLVQTKTIRSPGIRACALECGDNLAGVNVCKIQALLRGHPDSRTKRRRRNMTTTTHEALIQRVHVHRQHKGVLSARTHAETAENPPGLSRSASGELSTIVGRLRVPSSDTQMVS</sequence>
<evidence type="ECO:0000313" key="2">
    <source>
        <dbReference type="EMBL" id="CAB0039757.1"/>
    </source>
</evidence>
<dbReference type="EMBL" id="CADCXV010000980">
    <property type="protein sequence ID" value="CAB0039757.1"/>
    <property type="molecule type" value="Genomic_DNA"/>
</dbReference>
<dbReference type="PROSITE" id="PS50096">
    <property type="entry name" value="IQ"/>
    <property type="match status" value="1"/>
</dbReference>
<evidence type="ECO:0000313" key="3">
    <source>
        <dbReference type="Proteomes" id="UP000479190"/>
    </source>
</evidence>
<protein>
    <submittedName>
        <fullName evidence="2">Uncharacterized protein</fullName>
    </submittedName>
</protein>
<feature type="region of interest" description="Disordered" evidence="1">
    <location>
        <begin position="176"/>
        <end position="215"/>
    </location>
</feature>
<dbReference type="Proteomes" id="UP000479190">
    <property type="component" value="Unassembled WGS sequence"/>
</dbReference>
<name>A0A6H5IR74_9HYME</name>
<reference evidence="2 3" key="1">
    <citation type="submission" date="2020-02" db="EMBL/GenBank/DDBJ databases">
        <authorList>
            <person name="Ferguson B K."/>
        </authorList>
    </citation>
    <scope>NUCLEOTIDE SEQUENCE [LARGE SCALE GENOMIC DNA]</scope>
</reference>
<keyword evidence="3" id="KW-1185">Reference proteome</keyword>
<organism evidence="2 3">
    <name type="scientific">Trichogramma brassicae</name>
    <dbReference type="NCBI Taxonomy" id="86971"/>
    <lineage>
        <taxon>Eukaryota</taxon>
        <taxon>Metazoa</taxon>
        <taxon>Ecdysozoa</taxon>
        <taxon>Arthropoda</taxon>
        <taxon>Hexapoda</taxon>
        <taxon>Insecta</taxon>
        <taxon>Pterygota</taxon>
        <taxon>Neoptera</taxon>
        <taxon>Endopterygota</taxon>
        <taxon>Hymenoptera</taxon>
        <taxon>Apocrita</taxon>
        <taxon>Proctotrupomorpha</taxon>
        <taxon>Chalcidoidea</taxon>
        <taxon>Trichogrammatidae</taxon>
        <taxon>Trichogramma</taxon>
    </lineage>
</organism>
<proteinExistence type="predicted"/>